<dbReference type="Proteomes" id="UP000782312">
    <property type="component" value="Unassembled WGS sequence"/>
</dbReference>
<organism evidence="9 10">
    <name type="scientific">Tectimicrobiota bacterium</name>
    <dbReference type="NCBI Taxonomy" id="2528274"/>
    <lineage>
        <taxon>Bacteria</taxon>
        <taxon>Pseudomonadati</taxon>
        <taxon>Nitrospinota/Tectimicrobiota group</taxon>
        <taxon>Candidatus Tectimicrobiota</taxon>
    </lineage>
</organism>
<keyword evidence="2" id="KW-0813">Transport</keyword>
<feature type="transmembrane region" description="Helical" evidence="8">
    <location>
        <begin position="19"/>
        <end position="40"/>
    </location>
</feature>
<feature type="transmembrane region" description="Helical" evidence="8">
    <location>
        <begin position="221"/>
        <end position="242"/>
    </location>
</feature>
<evidence type="ECO:0000313" key="9">
    <source>
        <dbReference type="EMBL" id="MBI3126935.1"/>
    </source>
</evidence>
<evidence type="ECO:0000256" key="2">
    <source>
        <dbReference type="ARBA" id="ARBA00022448"/>
    </source>
</evidence>
<dbReference type="PANTHER" id="PTHR32196:SF21">
    <property type="entry name" value="ABC TRANSPORTER PERMEASE PROTEIN YPHD-RELATED"/>
    <property type="match status" value="1"/>
</dbReference>
<keyword evidence="3" id="KW-1003">Cell membrane</keyword>
<dbReference type="CDD" id="cd06579">
    <property type="entry name" value="TM_PBP1_transp_AraH_like"/>
    <property type="match status" value="1"/>
</dbReference>
<evidence type="ECO:0000256" key="6">
    <source>
        <dbReference type="ARBA" id="ARBA00022989"/>
    </source>
</evidence>
<proteinExistence type="predicted"/>
<evidence type="ECO:0000256" key="3">
    <source>
        <dbReference type="ARBA" id="ARBA00022475"/>
    </source>
</evidence>
<evidence type="ECO:0000256" key="5">
    <source>
        <dbReference type="ARBA" id="ARBA00022692"/>
    </source>
</evidence>
<sequence length="329" mass="33713">MATVEAAAGHLPGRKGWNIAWSDVALLAVLAGMGVVYTSLSPHFLRVENFSNILRQASPLFFLAMGQTLCLLAGGIDLSQGSIVSLTSVITIGVMMQFGLAAGTGAGLLVGLVVGLINGVLVGIVRLSPIIVTVGTSFVAAGLALQYTGGEPIAGIPEDILPYFAWVGQGSLGPVPVPAVFMGIGLVFLHFFLQRTRLGRHIYAVGGHPEAALTSGIRVPWVLVGVYTLSGILSGIGGYILTARAISGEPLLGGGDLLLQSLGSVVIGGTSLFGGRGGVLKTFLGMLVISLMVNGLNLLGMSTFIQQVVIGGIILASVAATAMRGVQRR</sequence>
<feature type="transmembrane region" description="Helical" evidence="8">
    <location>
        <begin position="257"/>
        <end position="275"/>
    </location>
</feature>
<dbReference type="Pfam" id="PF02653">
    <property type="entry name" value="BPD_transp_2"/>
    <property type="match status" value="1"/>
</dbReference>
<dbReference type="PANTHER" id="PTHR32196">
    <property type="entry name" value="ABC TRANSPORTER PERMEASE PROTEIN YPHD-RELATED-RELATED"/>
    <property type="match status" value="1"/>
</dbReference>
<evidence type="ECO:0000256" key="7">
    <source>
        <dbReference type="ARBA" id="ARBA00023136"/>
    </source>
</evidence>
<name>A0A932HZ16_UNCTE</name>
<accession>A0A932HZ16</accession>
<keyword evidence="5 8" id="KW-0812">Transmembrane</keyword>
<feature type="transmembrane region" description="Helical" evidence="8">
    <location>
        <begin position="60"/>
        <end position="78"/>
    </location>
</feature>
<gene>
    <name evidence="9" type="ORF">HYZ11_04955</name>
</gene>
<reference evidence="9" key="1">
    <citation type="submission" date="2020-07" db="EMBL/GenBank/DDBJ databases">
        <title>Huge and variable diversity of episymbiotic CPR bacteria and DPANN archaea in groundwater ecosystems.</title>
        <authorList>
            <person name="He C.Y."/>
            <person name="Keren R."/>
            <person name="Whittaker M."/>
            <person name="Farag I.F."/>
            <person name="Doudna J."/>
            <person name="Cate J.H.D."/>
            <person name="Banfield J.F."/>
        </authorList>
    </citation>
    <scope>NUCLEOTIDE SEQUENCE</scope>
    <source>
        <strain evidence="9">NC_groundwater_763_Ag_S-0.2um_68_21</strain>
    </source>
</reference>
<evidence type="ECO:0000256" key="8">
    <source>
        <dbReference type="SAM" id="Phobius"/>
    </source>
</evidence>
<keyword evidence="6 8" id="KW-1133">Transmembrane helix</keyword>
<evidence type="ECO:0000256" key="1">
    <source>
        <dbReference type="ARBA" id="ARBA00004651"/>
    </source>
</evidence>
<feature type="transmembrane region" description="Helical" evidence="8">
    <location>
        <begin position="175"/>
        <end position="193"/>
    </location>
</feature>
<comment type="caution">
    <text evidence="9">The sequence shown here is derived from an EMBL/GenBank/DDBJ whole genome shotgun (WGS) entry which is preliminary data.</text>
</comment>
<keyword evidence="7 8" id="KW-0472">Membrane</keyword>
<evidence type="ECO:0000256" key="4">
    <source>
        <dbReference type="ARBA" id="ARBA00022519"/>
    </source>
</evidence>
<feature type="transmembrane region" description="Helical" evidence="8">
    <location>
        <begin position="90"/>
        <end position="117"/>
    </location>
</feature>
<comment type="subcellular location">
    <subcellularLocation>
        <location evidence="1">Cell membrane</location>
        <topology evidence="1">Multi-pass membrane protein</topology>
    </subcellularLocation>
</comment>
<dbReference type="EMBL" id="JACPUR010000013">
    <property type="protein sequence ID" value="MBI3126935.1"/>
    <property type="molecule type" value="Genomic_DNA"/>
</dbReference>
<dbReference type="InterPro" id="IPR001851">
    <property type="entry name" value="ABC_transp_permease"/>
</dbReference>
<keyword evidence="4" id="KW-0997">Cell inner membrane</keyword>
<dbReference type="GO" id="GO:0005886">
    <property type="term" value="C:plasma membrane"/>
    <property type="evidence" value="ECO:0007669"/>
    <property type="project" value="UniProtKB-SubCell"/>
</dbReference>
<feature type="transmembrane region" description="Helical" evidence="8">
    <location>
        <begin position="282"/>
        <end position="299"/>
    </location>
</feature>
<feature type="transmembrane region" description="Helical" evidence="8">
    <location>
        <begin position="124"/>
        <end position="145"/>
    </location>
</feature>
<evidence type="ECO:0000313" key="10">
    <source>
        <dbReference type="Proteomes" id="UP000782312"/>
    </source>
</evidence>
<protein>
    <submittedName>
        <fullName evidence="9">ABC transporter permease</fullName>
    </submittedName>
</protein>
<feature type="transmembrane region" description="Helical" evidence="8">
    <location>
        <begin position="305"/>
        <end position="326"/>
    </location>
</feature>
<dbReference type="AlphaFoldDB" id="A0A932HZ16"/>
<dbReference type="GO" id="GO:0022857">
    <property type="term" value="F:transmembrane transporter activity"/>
    <property type="evidence" value="ECO:0007669"/>
    <property type="project" value="InterPro"/>
</dbReference>